<dbReference type="InterPro" id="IPR046117">
    <property type="entry name" value="DUF6054"/>
</dbReference>
<reference evidence="1 2" key="1">
    <citation type="journal article" date="2015" name="Infect. Genet. Evol.">
        <title>Genomic sequences of six botulinum neurotoxin-producing strains representing three clostridial species illustrate the mobility and diversity of botulinum neurotoxin genes.</title>
        <authorList>
            <person name="Smith T.J."/>
            <person name="Hill K.K."/>
            <person name="Xie G."/>
            <person name="Foley B.T."/>
            <person name="Williamson C.H."/>
            <person name="Foster J.T."/>
            <person name="Johnson S.L."/>
            <person name="Chertkov O."/>
            <person name="Teshima H."/>
            <person name="Gibbons H.S."/>
            <person name="Johnsky L.A."/>
            <person name="Karavis M.A."/>
            <person name="Smith L.A."/>
        </authorList>
    </citation>
    <scope>NUCLEOTIDE SEQUENCE [LARGE SCALE GENOMIC DNA]</scope>
    <source>
        <strain evidence="1 2">CDC 2741</strain>
    </source>
</reference>
<dbReference type="OrthoDB" id="4774735at2"/>
<keyword evidence="2" id="KW-1185">Reference proteome</keyword>
<gene>
    <name evidence="1" type="ORF">U732_681</name>
</gene>
<dbReference type="Pfam" id="PF19524">
    <property type="entry name" value="DUF6054"/>
    <property type="match status" value="1"/>
</dbReference>
<dbReference type="AlphaFoldDB" id="A0A0C1TZN8"/>
<accession>A0A0C1TZN8</accession>
<protein>
    <submittedName>
        <fullName evidence="1">Uncharacterized protein</fullName>
    </submittedName>
</protein>
<evidence type="ECO:0000313" key="2">
    <source>
        <dbReference type="Proteomes" id="UP000031366"/>
    </source>
</evidence>
<evidence type="ECO:0000313" key="1">
    <source>
        <dbReference type="EMBL" id="KIE44763.1"/>
    </source>
</evidence>
<proteinExistence type="predicted"/>
<dbReference type="EMBL" id="AYSO01000020">
    <property type="protein sequence ID" value="KIE44763.1"/>
    <property type="molecule type" value="Genomic_DNA"/>
</dbReference>
<dbReference type="RefSeq" id="WP_039636693.1">
    <property type="nucleotide sequence ID" value="NZ_AYSO01000020.1"/>
</dbReference>
<organism evidence="1 2">
    <name type="scientific">Clostridium argentinense CDC 2741</name>
    <dbReference type="NCBI Taxonomy" id="1418104"/>
    <lineage>
        <taxon>Bacteria</taxon>
        <taxon>Bacillati</taxon>
        <taxon>Bacillota</taxon>
        <taxon>Clostridia</taxon>
        <taxon>Eubacteriales</taxon>
        <taxon>Clostridiaceae</taxon>
        <taxon>Clostridium</taxon>
    </lineage>
</organism>
<sequence length="108" mass="12243">MGSCNFKVRLSPREAFDIIQDQVNADLIYSEFNSLDHEKATGVLIFEKYFFRVSNRVALVVLIDNLKGDTVVKSISTGSSQGLFLKFDWGASEDFAYSVKDIMEKYIT</sequence>
<dbReference type="Proteomes" id="UP000031366">
    <property type="component" value="Unassembled WGS sequence"/>
</dbReference>
<dbReference type="STRING" id="29341.RSJ17_06205"/>
<name>A0A0C1TZN8_9CLOT</name>
<comment type="caution">
    <text evidence="1">The sequence shown here is derived from an EMBL/GenBank/DDBJ whole genome shotgun (WGS) entry which is preliminary data.</text>
</comment>